<feature type="region of interest" description="Disordered" evidence="2">
    <location>
        <begin position="97"/>
        <end position="149"/>
    </location>
</feature>
<keyword evidence="5" id="KW-1185">Reference proteome</keyword>
<dbReference type="GO" id="GO:0004222">
    <property type="term" value="F:metalloendopeptidase activity"/>
    <property type="evidence" value="ECO:0007669"/>
    <property type="project" value="TreeGrafter"/>
</dbReference>
<accession>A0A1N6GPB3</accession>
<dbReference type="STRING" id="232089.SAMN05443544_2747"/>
<dbReference type="InterPro" id="IPR011055">
    <property type="entry name" value="Dup_hybrid_motif"/>
</dbReference>
<evidence type="ECO:0000256" key="1">
    <source>
        <dbReference type="ARBA" id="ARBA00022729"/>
    </source>
</evidence>
<dbReference type="PANTHER" id="PTHR21666">
    <property type="entry name" value="PEPTIDASE-RELATED"/>
    <property type="match status" value="1"/>
</dbReference>
<name>A0A1N6GPB3_9MICO</name>
<feature type="region of interest" description="Disordered" evidence="2">
    <location>
        <begin position="184"/>
        <end position="207"/>
    </location>
</feature>
<feature type="compositionally biased region" description="Low complexity" evidence="2">
    <location>
        <begin position="253"/>
        <end position="274"/>
    </location>
</feature>
<keyword evidence="1" id="KW-0732">Signal</keyword>
<gene>
    <name evidence="4" type="ORF">SAMN05443544_2747</name>
</gene>
<evidence type="ECO:0000256" key="2">
    <source>
        <dbReference type="SAM" id="MobiDB-lite"/>
    </source>
</evidence>
<feature type="compositionally biased region" description="Low complexity" evidence="2">
    <location>
        <begin position="156"/>
        <end position="170"/>
    </location>
</feature>
<feature type="compositionally biased region" description="Pro residues" evidence="2">
    <location>
        <begin position="275"/>
        <end position="284"/>
    </location>
</feature>
<sequence length="617" mass="62481">MTAAAQQAVAIGQHGMAAAQSASVAQAAPVAADASWQALVTPAVASAPAYTQAAAQAPAYAPAAVFTPAPAPAPMAAAAPVFTPAPVAQAAAPASASPAAPWYPDQTPAPVATGGLRPRRSAPEAPQLPAPSGLLEHPAPSEHSSDAVSVASALATTPATSATPAPKPQAEPVDHSVDRNSAFAVSRADSASRAVRDAPAGSTSEPSIGFDALFAGLGDETEAAEPVGRRAEASARSARPSRAERKAEKAAKATKAGKATKAVAAERPARSAAPVRPPVAPIPTPDAGASATDDFAAVIAASAMARMADSAPVPIPAPESQEFAPTSVWQPSTGVAAAEQRPRRSPGADFVGARRSTGRDASGSDTAAATPRPPAKRRVKRAGRVARMSSGFAAMSFAALLAVTTSVPSLSLLSPADVQAMALERANVGTEPGQQVEINGGALAQTVQRDGYETQTIDEYARAAGIRPEATFTNNPSGTIQWPFAVGVHIGDRFGYRDCAGCSSDHGGQDFNPGLGAEIQAIADGVVANSTDSGGSLGVVMMIDHMIDGELVTSVYAHMEYESRRFEVGDTVSVGDVIGNTGDTGMSTGPHLHFEIRLGGMDGTKVDPLDWLYANTN</sequence>
<dbReference type="AlphaFoldDB" id="A0A1N6GPB3"/>
<dbReference type="Pfam" id="PF01551">
    <property type="entry name" value="Peptidase_M23"/>
    <property type="match status" value="1"/>
</dbReference>
<organism evidence="4 5">
    <name type="scientific">Agromyces cerinus subsp. cerinus</name>
    <dbReference type="NCBI Taxonomy" id="232089"/>
    <lineage>
        <taxon>Bacteria</taxon>
        <taxon>Bacillati</taxon>
        <taxon>Actinomycetota</taxon>
        <taxon>Actinomycetes</taxon>
        <taxon>Micrococcales</taxon>
        <taxon>Microbacteriaceae</taxon>
        <taxon>Agromyces</taxon>
    </lineage>
</organism>
<feature type="compositionally biased region" description="Low complexity" evidence="2">
    <location>
        <begin position="184"/>
        <end position="200"/>
    </location>
</feature>
<evidence type="ECO:0000259" key="3">
    <source>
        <dbReference type="Pfam" id="PF01551"/>
    </source>
</evidence>
<feature type="region of interest" description="Disordered" evidence="2">
    <location>
        <begin position="222"/>
        <end position="288"/>
    </location>
</feature>
<dbReference type="InterPro" id="IPR016047">
    <property type="entry name" value="M23ase_b-sheet_dom"/>
</dbReference>
<dbReference type="Proteomes" id="UP000184699">
    <property type="component" value="Unassembled WGS sequence"/>
</dbReference>
<feature type="compositionally biased region" description="Basic and acidic residues" evidence="2">
    <location>
        <begin position="241"/>
        <end position="251"/>
    </location>
</feature>
<feature type="compositionally biased region" description="Polar residues" evidence="2">
    <location>
        <begin position="323"/>
        <end position="333"/>
    </location>
</feature>
<dbReference type="Gene3D" id="2.70.70.10">
    <property type="entry name" value="Glucose Permease (Domain IIA)"/>
    <property type="match status" value="1"/>
</dbReference>
<feature type="domain" description="M23ase beta-sheet core" evidence="3">
    <location>
        <begin position="505"/>
        <end position="608"/>
    </location>
</feature>
<feature type="region of interest" description="Disordered" evidence="2">
    <location>
        <begin position="312"/>
        <end position="380"/>
    </location>
</feature>
<dbReference type="PANTHER" id="PTHR21666:SF289">
    <property type="entry name" value="L-ALA--D-GLU ENDOPEPTIDASE"/>
    <property type="match status" value="1"/>
</dbReference>
<evidence type="ECO:0000313" key="5">
    <source>
        <dbReference type="Proteomes" id="UP000184699"/>
    </source>
</evidence>
<dbReference type="CDD" id="cd12797">
    <property type="entry name" value="M23_peptidase"/>
    <property type="match status" value="1"/>
</dbReference>
<protein>
    <submittedName>
        <fullName evidence="4">Murein DD-endopeptidase MepM and murein hydrolase activator NlpD, contain LysM domain</fullName>
    </submittedName>
</protein>
<dbReference type="EMBL" id="FSRJ01000003">
    <property type="protein sequence ID" value="SIO09305.1"/>
    <property type="molecule type" value="Genomic_DNA"/>
</dbReference>
<proteinExistence type="predicted"/>
<feature type="region of interest" description="Disordered" evidence="2">
    <location>
        <begin position="156"/>
        <end position="175"/>
    </location>
</feature>
<reference evidence="5" key="1">
    <citation type="submission" date="2016-11" db="EMBL/GenBank/DDBJ databases">
        <authorList>
            <person name="Varghese N."/>
            <person name="Submissions S."/>
        </authorList>
    </citation>
    <scope>NUCLEOTIDE SEQUENCE [LARGE SCALE GENOMIC DNA]</scope>
    <source>
        <strain evidence="5">DSM 8595</strain>
    </source>
</reference>
<dbReference type="InterPro" id="IPR050570">
    <property type="entry name" value="Cell_wall_metabolism_enzyme"/>
</dbReference>
<keyword evidence="4" id="KW-0378">Hydrolase</keyword>
<dbReference type="SUPFAM" id="SSF51261">
    <property type="entry name" value="Duplicated hybrid motif"/>
    <property type="match status" value="1"/>
</dbReference>
<evidence type="ECO:0000313" key="4">
    <source>
        <dbReference type="EMBL" id="SIO09305.1"/>
    </source>
</evidence>